<sequence length="366" mass="41510">MNKRVAAIITEYWDISHADVIITKMLDGFRLDGREYRSTIDIVAMYVDQFPPNDISRDIAARHGIPLYGSIREALLAGEAEFELDGVILIGEHGAYPDNELGQTLYPRRIFFEQVLNVMLEFDRIVPVYSDKGFAVVYEDIVWMYEQIVRHRIPFMSSSVVPYAPQRPVEEPFPNGAPLARMFGFCYGPVERYVYHTLEMMQSVAENRARGESGIRKVKAYKDDEAIERLLSADWLELYRTLGGFINLRDLAAFPAEIKGPVFVELDYADGLRSGILLANPEISTFVSAYQAEAGEPPVCREFMLQGGKPYIHFGRLVLEIEKFLHTGRPPHPVERSLLTTGAIDACMRSLHSGEAIDTPHLLVRY</sequence>
<dbReference type="Proteomes" id="UP000282311">
    <property type="component" value="Unassembled WGS sequence"/>
</dbReference>
<dbReference type="EMBL" id="RBAH01000008">
    <property type="protein sequence ID" value="RKN84399.1"/>
    <property type="molecule type" value="Genomic_DNA"/>
</dbReference>
<reference evidence="1 2" key="1">
    <citation type="journal article" date="2007" name="Int. J. Syst. Evol. Microbiol.">
        <title>Paenibacillus ginsengarvi sp. nov., isolated from soil from ginseng cultivation.</title>
        <authorList>
            <person name="Yoon M.H."/>
            <person name="Ten L.N."/>
            <person name="Im W.T."/>
        </authorList>
    </citation>
    <scope>NUCLEOTIDE SEQUENCE [LARGE SCALE GENOMIC DNA]</scope>
    <source>
        <strain evidence="1 2">KCTC 13059</strain>
    </source>
</reference>
<comment type="caution">
    <text evidence="1">The sequence shown here is derived from an EMBL/GenBank/DDBJ whole genome shotgun (WGS) entry which is preliminary data.</text>
</comment>
<evidence type="ECO:0000313" key="2">
    <source>
        <dbReference type="Proteomes" id="UP000282311"/>
    </source>
</evidence>
<dbReference type="OrthoDB" id="1394308at2"/>
<accession>A0A3B0CJD7</accession>
<dbReference type="AlphaFoldDB" id="A0A3B0CJD7"/>
<keyword evidence="2" id="KW-1185">Reference proteome</keyword>
<organism evidence="1 2">
    <name type="scientific">Paenibacillus ginsengarvi</name>
    <dbReference type="NCBI Taxonomy" id="400777"/>
    <lineage>
        <taxon>Bacteria</taxon>
        <taxon>Bacillati</taxon>
        <taxon>Bacillota</taxon>
        <taxon>Bacilli</taxon>
        <taxon>Bacillales</taxon>
        <taxon>Paenibacillaceae</taxon>
        <taxon>Paenibacillus</taxon>
    </lineage>
</organism>
<name>A0A3B0CJD7_9BACL</name>
<gene>
    <name evidence="1" type="ORF">D7M11_12990</name>
</gene>
<dbReference type="RefSeq" id="WP_120747655.1">
    <property type="nucleotide sequence ID" value="NZ_RBAH01000008.1"/>
</dbReference>
<protein>
    <submittedName>
        <fullName evidence="1">Uncharacterized protein</fullName>
    </submittedName>
</protein>
<evidence type="ECO:0000313" key="1">
    <source>
        <dbReference type="EMBL" id="RKN84399.1"/>
    </source>
</evidence>
<proteinExistence type="predicted"/>